<dbReference type="EMBL" id="JAFJZO010000030">
    <property type="protein sequence ID" value="KAG5498725.1"/>
    <property type="molecule type" value="Genomic_DNA"/>
</dbReference>
<comment type="caution">
    <text evidence="3">The sequence shown here is derived from an EMBL/GenBank/DDBJ whole genome shotgun (WGS) entry which is preliminary data.</text>
</comment>
<protein>
    <submittedName>
        <fullName evidence="3">Uncharacterized protein</fullName>
    </submittedName>
</protein>
<keyword evidence="1" id="KW-0175">Coiled coil</keyword>
<evidence type="ECO:0000313" key="4">
    <source>
        <dbReference type="Proteomes" id="UP000674318"/>
    </source>
</evidence>
<dbReference type="OrthoDB" id="247078at2759"/>
<name>A0A836L8B4_9TRYP</name>
<dbReference type="Proteomes" id="UP000674318">
    <property type="component" value="Unassembled WGS sequence"/>
</dbReference>
<evidence type="ECO:0000313" key="3">
    <source>
        <dbReference type="EMBL" id="KAG5498725.1"/>
    </source>
</evidence>
<feature type="region of interest" description="Disordered" evidence="2">
    <location>
        <begin position="524"/>
        <end position="585"/>
    </location>
</feature>
<evidence type="ECO:0000256" key="2">
    <source>
        <dbReference type="SAM" id="MobiDB-lite"/>
    </source>
</evidence>
<organism evidence="3 4">
    <name type="scientific">Porcisia hertigi</name>
    <dbReference type="NCBI Taxonomy" id="2761500"/>
    <lineage>
        <taxon>Eukaryota</taxon>
        <taxon>Discoba</taxon>
        <taxon>Euglenozoa</taxon>
        <taxon>Kinetoplastea</taxon>
        <taxon>Metakinetoplastina</taxon>
        <taxon>Trypanosomatida</taxon>
        <taxon>Trypanosomatidae</taxon>
        <taxon>Leishmaniinae</taxon>
        <taxon>Porcisia</taxon>
    </lineage>
</organism>
<accession>A0A836L8B4</accession>
<evidence type="ECO:0000256" key="1">
    <source>
        <dbReference type="SAM" id="Coils"/>
    </source>
</evidence>
<reference evidence="3 4" key="1">
    <citation type="submission" date="2021-02" db="EMBL/GenBank/DDBJ databases">
        <title>Porcisia hertigi Genome sequencing and assembly.</title>
        <authorList>
            <person name="Almutairi H."/>
            <person name="Gatherer D."/>
        </authorList>
    </citation>
    <scope>NUCLEOTIDE SEQUENCE [LARGE SCALE GENOMIC DNA]</scope>
    <source>
        <strain evidence="3 4">C119</strain>
    </source>
</reference>
<feature type="region of interest" description="Disordered" evidence="2">
    <location>
        <begin position="1060"/>
        <end position="1086"/>
    </location>
</feature>
<gene>
    <name evidence="3" type="ORF">JKF63_03013</name>
</gene>
<feature type="compositionally biased region" description="Low complexity" evidence="2">
    <location>
        <begin position="195"/>
        <end position="205"/>
    </location>
</feature>
<feature type="compositionally biased region" description="Low complexity" evidence="2">
    <location>
        <begin position="530"/>
        <end position="540"/>
    </location>
</feature>
<dbReference type="KEGG" id="phet:94289112"/>
<dbReference type="RefSeq" id="XP_067755479.1">
    <property type="nucleotide sequence ID" value="XM_067899035.1"/>
</dbReference>
<feature type="region of interest" description="Disordered" evidence="2">
    <location>
        <begin position="1259"/>
        <end position="1285"/>
    </location>
</feature>
<feature type="compositionally biased region" description="Acidic residues" evidence="2">
    <location>
        <begin position="1273"/>
        <end position="1282"/>
    </location>
</feature>
<feature type="coiled-coil region" evidence="1">
    <location>
        <begin position="934"/>
        <end position="983"/>
    </location>
</feature>
<dbReference type="GeneID" id="94289112"/>
<feature type="region of interest" description="Disordered" evidence="2">
    <location>
        <begin position="184"/>
        <end position="232"/>
    </location>
</feature>
<sequence length="1305" mass="141505">MTDWRTEASRVIRAFDEALGRPPFPVEASDDLVLKAHAVHATIETVVSTGKLKVLDGVSEVTTTLPVLCASLAEGSPNRTPCLKLYRPLLLAVGEVICFSTYPISYLLRDAERLLAPRVDSVSIRPSVNSAAASNSTAACSAVAHDAAEVDNEVTLFRFMVLTRTLTPAYMRSFLRLPALDTVSGGKKANKKAGKGNQKSQKGASFGDDHGNKAPVSSHRPGSFAEEAHGVGSRNSTVPRALLRAMIDAPLPEECRAVFELFVDNTSKFLHCVAGDGDLAERILNVYATRIVPKLKPSSLLPCLDAPLLDYYVDIVAASQHARYATLLTSPELRNVALQTWDLARLRRLGRAAVSRKIEAHDAMASLVVYVFLYLIYCSLAQDHISPATTLPSSPNAPETEACISVTETYLITAVYKASKAVLFGDGVRSACEAGAFAYAQSRAGVLLVEGGAAPPALEPLQVFGALLLTRPVAAALWQGGFGLQWDDTEDVRATAGEIATSASLLEALVVSILANISRGPPNEGQAVYSSSKQQQKSTQGGPARSKGKQRRSAGGGENSSRTDVVSCSPIGRPPEDAARNPPLPPTPLSELLSNCCICMLLIILARRGTGASGDEGCTSAHAGYPQGAYLLDCIIRAYAYLLQHQSPHLNAALWDNFSVLLTCCMWQWALAVSCGDTAALEEAYLPSMEKLLSSPRTTTVLTALTADTGSILWLSPLLLPASLSQQDSSNPARRVLSQALWGSLCRPLWMAVVHAAVSADSPGGEATAPEQTPKAVSTPLKRQLHPVCDGFLLGVLCSQWSHAVLADVAECLAAATTRRGDGASLVARLFHMCADDACSRTVAKPPVCGVTLEYVPASLFSHGLHCFLSEVKRCQEKNSCTAELAKQRECEESRQRIQEKVEGIRALAEADRIFHEAEEARRAARTDAQRHVREELERRRAAHTARLRDEAAALERKRLVALQTLQRKAEETRLEAEAARRRRFMSYKRRLESEYRVSTFLEHLQLSSARVMEVREQLRTVMDRITPDDLLEYLVSGVAKVPADMLDDADDERVDIAHTTADGDTVVGDKQAPVGELNPKRKAPEPVAHLDRPFEECHGFWADVMDGASINARTAHQDGAGSSSRPLGEVGAAQPMGKVDAPSPATDRICSFHARIAPLMDLFCYDDGDEFGRVPDRLPYLRLRTASRVWPAAKIQSLGFTDVHEAFGRMGERGLVRLYDGVVQLTLLGFRYHYPFHNPEGMLEVLLREAQEHARALAGARRSSLTHKDAGDEGSESDNDSVVDCSESLSLSEDRLLPEVEFGI</sequence>
<proteinExistence type="predicted"/>
<keyword evidence="4" id="KW-1185">Reference proteome</keyword>
<feature type="region of interest" description="Disordered" evidence="2">
    <location>
        <begin position="1116"/>
        <end position="1142"/>
    </location>
</feature>